<name>A0ABM9NBL9_RICHE</name>
<protein>
    <submittedName>
        <fullName evidence="1">Uncharacterized protein</fullName>
    </submittedName>
</protein>
<dbReference type="InterPro" id="IPR005728">
    <property type="entry name" value="RPE1"/>
</dbReference>
<dbReference type="EMBL" id="OZ018776">
    <property type="protein sequence ID" value="CAK9120939.1"/>
    <property type="molecule type" value="Genomic_DNA"/>
</dbReference>
<reference evidence="1 2" key="1">
    <citation type="submission" date="2024-02" db="EMBL/GenBank/DDBJ databases">
        <authorList>
            <person name="Nijsse B."/>
            <person name="Sprong H."/>
        </authorList>
    </citation>
    <scope>NUCLEOTIDE SEQUENCE [LARGE SCALE GENOMIC DNA]</scope>
    <source>
        <strain evidence="1">OB144</strain>
    </source>
</reference>
<sequence>MIYIMRKEIYLKNFNIRHLSKPAYREEFKGDMERSTAAYIDNRADASLGSTHKLPL</sequence>
<evidence type="ECO:0000313" key="2">
    <source>
        <dbReference type="Proteomes" id="UP001642485"/>
    </source>
</evidence>
<organism evidence="1 2">
    <name type="scientific">Rickettsia helvetica</name>
    <dbReference type="NCBI Taxonomy" id="35789"/>
    <lineage>
        <taxon>Bacteria</taxon>
        <taxon>Pseudomonadati</taxon>
        <taxon>Pseudomonadota</taxon>
        <taxon>Alphaproteobacteria</taxon>
        <taxon>Rickettsiales</taxon>
        <taxon>Rickettsiaceae</taxon>
        <taxon>Rickettsieae</taxon>
        <taxon>Rickettsia</taxon>
        <taxon>spotted fever group</taxon>
    </lineage>
</organism>
<evidence type="ECO:0000313" key="1">
    <source>
        <dbReference type="EMBL" id="CAK9120939.1"/>
    </source>
</evidence>
<dbReference type="Proteomes" id="UP001642485">
    <property type="component" value="Chromosome"/>
</dbReference>
<proteinExistence type="predicted"/>
<accession>A0ABM9NBL9</accession>
<keyword evidence="2" id="KW-1185">Reference proteome</keyword>
<gene>
    <name evidence="1" type="ORF">OB144RH_04035</name>
</gene>
<dbReference type="NCBIfam" id="TIGR01045">
    <property type="entry name" value="RPE1"/>
    <property type="match status" value="1"/>
</dbReference>